<dbReference type="Gene3D" id="3.60.21.50">
    <property type="match status" value="1"/>
</dbReference>
<comment type="subunit">
    <text evidence="3 15">Heterodimer of a large subunit and a small subunit.</text>
</comment>
<organism evidence="17 18">
    <name type="scientific">Candidatus Nanoclepta minutus</name>
    <dbReference type="NCBI Taxonomy" id="1940235"/>
    <lineage>
        <taxon>Archaea</taxon>
        <taxon>Nanobdellota</taxon>
        <taxon>Candidatus Nanoclepta</taxon>
    </lineage>
</organism>
<gene>
    <name evidence="15" type="primary">polB</name>
    <name evidence="17" type="ORF">BXU00_00190</name>
</gene>
<evidence type="ECO:0000256" key="2">
    <source>
        <dbReference type="ARBA" id="ARBA00006035"/>
    </source>
</evidence>
<evidence type="ECO:0000256" key="12">
    <source>
        <dbReference type="ARBA" id="ARBA00023268"/>
    </source>
</evidence>
<dbReference type="GO" id="GO:0006308">
    <property type="term" value="P:DNA catabolic process"/>
    <property type="evidence" value="ECO:0007669"/>
    <property type="project" value="UniProtKB-UniRule"/>
</dbReference>
<comment type="catalytic activity">
    <reaction evidence="1 15">
        <text>Exonucleolytic cleavage in the 3'- to 5'-direction to yield nucleoside 5'-phosphates.</text>
        <dbReference type="EC" id="3.1.11.1"/>
    </reaction>
</comment>
<dbReference type="EC" id="2.7.7.7" evidence="15"/>
<dbReference type="SUPFAM" id="SSF50249">
    <property type="entry name" value="Nucleic acid-binding proteins"/>
    <property type="match status" value="1"/>
</dbReference>
<keyword evidence="7 15" id="KW-0540">Nuclease</keyword>
<comment type="similarity">
    <text evidence="2 15">Belongs to the DNA polymerase delta/II small subunit family.</text>
</comment>
<keyword evidence="6 15" id="KW-0235">DNA replication</keyword>
<dbReference type="SUPFAM" id="SSF56300">
    <property type="entry name" value="Metallo-dependent phosphatases"/>
    <property type="match status" value="1"/>
</dbReference>
<keyword evidence="5 15" id="KW-0548">Nucleotidyltransferase</keyword>
<evidence type="ECO:0000256" key="6">
    <source>
        <dbReference type="ARBA" id="ARBA00022705"/>
    </source>
</evidence>
<evidence type="ECO:0000256" key="10">
    <source>
        <dbReference type="ARBA" id="ARBA00022932"/>
    </source>
</evidence>
<evidence type="ECO:0000256" key="13">
    <source>
        <dbReference type="ARBA" id="ARBA00024817"/>
    </source>
</evidence>
<keyword evidence="12 15" id="KW-0511">Multifunctional enzyme</keyword>
<comment type="caution">
    <text evidence="17">The sequence shown here is derived from an EMBL/GenBank/DDBJ whole genome shotgun (WGS) entry which is preliminary data.</text>
</comment>
<dbReference type="InterPro" id="IPR012340">
    <property type="entry name" value="NA-bd_OB-fold"/>
</dbReference>
<keyword evidence="4 15" id="KW-0808">Transferase</keyword>
<dbReference type="GO" id="GO:0042575">
    <property type="term" value="C:DNA polymerase complex"/>
    <property type="evidence" value="ECO:0007669"/>
    <property type="project" value="TreeGrafter"/>
</dbReference>
<dbReference type="EMBL" id="MWMI01000001">
    <property type="protein sequence ID" value="RIB35517.1"/>
    <property type="molecule type" value="Genomic_DNA"/>
</dbReference>
<dbReference type="InterPro" id="IPR024826">
    <property type="entry name" value="DNA_pol_delta/II_ssu"/>
</dbReference>
<evidence type="ECO:0000256" key="14">
    <source>
        <dbReference type="ARBA" id="ARBA00049244"/>
    </source>
</evidence>
<evidence type="ECO:0000256" key="11">
    <source>
        <dbReference type="ARBA" id="ARBA00023125"/>
    </source>
</evidence>
<dbReference type="GO" id="GO:0003887">
    <property type="term" value="F:DNA-directed DNA polymerase activity"/>
    <property type="evidence" value="ECO:0007669"/>
    <property type="project" value="UniProtKB-UniRule"/>
</dbReference>
<keyword evidence="11 15" id="KW-0238">DNA-binding</keyword>
<evidence type="ECO:0000313" key="18">
    <source>
        <dbReference type="Proteomes" id="UP000266622"/>
    </source>
</evidence>
<evidence type="ECO:0000256" key="8">
    <source>
        <dbReference type="ARBA" id="ARBA00022801"/>
    </source>
</evidence>
<keyword evidence="8 15" id="KW-0378">Hydrolase</keyword>
<evidence type="ECO:0000256" key="5">
    <source>
        <dbReference type="ARBA" id="ARBA00022695"/>
    </source>
</evidence>
<dbReference type="PANTHER" id="PTHR10416:SF0">
    <property type="entry name" value="DNA POLYMERASE DELTA SUBUNIT 2"/>
    <property type="match status" value="1"/>
</dbReference>
<dbReference type="HAMAP" id="MF_00325">
    <property type="entry name" value="DNApol_II_A_arch"/>
    <property type="match status" value="1"/>
</dbReference>
<evidence type="ECO:0000313" key="17">
    <source>
        <dbReference type="EMBL" id="RIB35517.1"/>
    </source>
</evidence>
<dbReference type="Proteomes" id="UP000266622">
    <property type="component" value="Unassembled WGS sequence"/>
</dbReference>
<dbReference type="GO" id="GO:0008310">
    <property type="term" value="F:single-stranded DNA 3'-5' DNA exonuclease activity"/>
    <property type="evidence" value="ECO:0007669"/>
    <property type="project" value="UniProtKB-EC"/>
</dbReference>
<dbReference type="GO" id="GO:0003677">
    <property type="term" value="F:DNA binding"/>
    <property type="evidence" value="ECO:0007669"/>
    <property type="project" value="UniProtKB-UniRule"/>
</dbReference>
<dbReference type="Gene3D" id="2.40.50.140">
    <property type="entry name" value="Nucleic acid-binding proteins"/>
    <property type="match status" value="1"/>
</dbReference>
<protein>
    <recommendedName>
        <fullName evidence="15">DNA polymerase II small subunit</fullName>
        <shortName evidence="15">Pol II</shortName>
        <ecNumber evidence="15">2.7.7.7</ecNumber>
    </recommendedName>
    <alternativeName>
        <fullName evidence="15">Exodeoxyribonuclease small subunit</fullName>
        <ecNumber evidence="15">3.1.11.1</ecNumber>
    </alternativeName>
</protein>
<evidence type="ECO:0000256" key="15">
    <source>
        <dbReference type="HAMAP-Rule" id="MF_00325"/>
    </source>
</evidence>
<dbReference type="GO" id="GO:0006271">
    <property type="term" value="P:DNA strand elongation involved in DNA replication"/>
    <property type="evidence" value="ECO:0007669"/>
    <property type="project" value="TreeGrafter"/>
</dbReference>
<keyword evidence="10 15" id="KW-0239">DNA-directed DNA polymerase</keyword>
<dbReference type="InterPro" id="IPR007185">
    <property type="entry name" value="DNA_pol_a/d/e_bsu"/>
</dbReference>
<evidence type="ECO:0000256" key="3">
    <source>
        <dbReference type="ARBA" id="ARBA00011315"/>
    </source>
</evidence>
<name>A0A397WPN1_9ARCH</name>
<comment type="catalytic activity">
    <reaction evidence="14 15">
        <text>DNA(n) + a 2'-deoxyribonucleoside 5'-triphosphate = DNA(n+1) + diphosphate</text>
        <dbReference type="Rhea" id="RHEA:22508"/>
        <dbReference type="Rhea" id="RHEA-COMP:17339"/>
        <dbReference type="Rhea" id="RHEA-COMP:17340"/>
        <dbReference type="ChEBI" id="CHEBI:33019"/>
        <dbReference type="ChEBI" id="CHEBI:61560"/>
        <dbReference type="ChEBI" id="CHEBI:173112"/>
        <dbReference type="EC" id="2.7.7.7"/>
    </reaction>
</comment>
<dbReference type="InterPro" id="IPR011149">
    <property type="entry name" value="Pol2_small_arc"/>
</dbReference>
<dbReference type="EC" id="3.1.11.1" evidence="15"/>
<reference evidence="17 18" key="1">
    <citation type="journal article" date="2018" name="Syst. Appl. Microbiol.">
        <title>A new symbiotic nanoarchaeote (Candidatus Nanoclepta minutus) and its host (Zestosphaera tikiterensis gen. nov., sp. nov.) from a New Zealand hot spring.</title>
        <authorList>
            <person name="St John E."/>
            <person name="Liu Y."/>
            <person name="Podar M."/>
            <person name="Stott M.B."/>
            <person name="Meneghin J."/>
            <person name="Chen Z."/>
            <person name="Lagutin K."/>
            <person name="Mitchell K."/>
            <person name="Reysenbach A.L."/>
        </authorList>
    </citation>
    <scope>NUCLEOTIDE SEQUENCE [LARGE SCALE GENOMIC DNA]</scope>
    <source>
        <strain evidence="17">NZ3</strain>
    </source>
</reference>
<dbReference type="AlphaFoldDB" id="A0A397WPN1"/>
<evidence type="ECO:0000256" key="1">
    <source>
        <dbReference type="ARBA" id="ARBA00000563"/>
    </source>
</evidence>
<dbReference type="InterPro" id="IPR029052">
    <property type="entry name" value="Metallo-depent_PP-like"/>
</dbReference>
<comment type="function">
    <text evidence="13 15">Possesses two activities: a DNA synthesis (polymerase) and an exonucleolytic activity that degrades single-stranded DNA in the 3' to 5' direction. Has a template-primer preference which is characteristic of a replicative DNA polymerase.</text>
</comment>
<keyword evidence="9 15" id="KW-0269">Exonuclease</keyword>
<proteinExistence type="inferred from homology"/>
<dbReference type="Pfam" id="PF04042">
    <property type="entry name" value="DNA_pol_E_B"/>
    <property type="match status" value="1"/>
</dbReference>
<feature type="domain" description="DNA polymerase alpha/delta/epsilon subunit B" evidence="16">
    <location>
        <begin position="225"/>
        <end position="434"/>
    </location>
</feature>
<accession>A0A397WPN1</accession>
<sequence length="499" mass="58215">MHNKKVLEELYEKGFLISVDVEPILSSLNEDEIRNLIKKLEEEKVLVVDKNVLEKFLEKKEEKPEEVIIIDKKERYVGEEEELPIKIIKNIDIQKYEINVNTWISYFRHRINKIKKILREHLDMKDMHSLSDVPSGRQVSIAGLIYDKRITEKGVIFNLEDITGSIKVLVRKDVKNFDIIKDIPLDSVIGFRGKMGNGIFYADDVIFPDVPIRNETKKGNIDSYIVFTGDFQFGNKAFIREAFERFLDFLNGRYGNDKMKEISKKIGYVLIVGDNVDGVGIYGEQENELYAFSYEDQYKEFEKYLLSFPEHIKVVICPGNHDNVRLADPQPPLSKDLVPELKNLDNFYFISSPGYVKIDELTVLMYHGYTFDWFVSDIFYIRKKGGYENVQEIMKFMLMIRHLNPTHGSNPYIPYYNDDPLVIDLLPDIFHTGHIHRADYGVYRGIELFNSSTFQGLTKYQIEMGHKPEPGIVYLRNIKTGEVLSIDFINEKISRCHNK</sequence>
<evidence type="ECO:0000259" key="16">
    <source>
        <dbReference type="Pfam" id="PF04042"/>
    </source>
</evidence>
<evidence type="ECO:0000256" key="4">
    <source>
        <dbReference type="ARBA" id="ARBA00022679"/>
    </source>
</evidence>
<dbReference type="PANTHER" id="PTHR10416">
    <property type="entry name" value="DNA POLYMERASE DELTA SUBUNIT 2"/>
    <property type="match status" value="1"/>
</dbReference>
<evidence type="ECO:0000256" key="9">
    <source>
        <dbReference type="ARBA" id="ARBA00022839"/>
    </source>
</evidence>
<evidence type="ECO:0000256" key="7">
    <source>
        <dbReference type="ARBA" id="ARBA00022722"/>
    </source>
</evidence>